<dbReference type="AlphaFoldDB" id="A0A512E270"/>
<organism evidence="1 2">
    <name type="scientific">Skermanella aerolata</name>
    <dbReference type="NCBI Taxonomy" id="393310"/>
    <lineage>
        <taxon>Bacteria</taxon>
        <taxon>Pseudomonadati</taxon>
        <taxon>Pseudomonadota</taxon>
        <taxon>Alphaproteobacteria</taxon>
        <taxon>Rhodospirillales</taxon>
        <taxon>Azospirillaceae</taxon>
        <taxon>Skermanella</taxon>
    </lineage>
</organism>
<reference evidence="1 2" key="1">
    <citation type="submission" date="2019-07" db="EMBL/GenBank/DDBJ databases">
        <title>Whole genome shotgun sequence of Skermanella aerolata NBRC 106429.</title>
        <authorList>
            <person name="Hosoyama A."/>
            <person name="Uohara A."/>
            <person name="Ohji S."/>
            <person name="Ichikawa N."/>
        </authorList>
    </citation>
    <scope>NUCLEOTIDE SEQUENCE [LARGE SCALE GENOMIC DNA]</scope>
    <source>
        <strain evidence="1 2">NBRC 106429</strain>
    </source>
</reference>
<evidence type="ECO:0000313" key="2">
    <source>
        <dbReference type="Proteomes" id="UP000321523"/>
    </source>
</evidence>
<name>A0A512E270_9PROT</name>
<gene>
    <name evidence="1" type="ORF">SAE02_69760</name>
</gene>
<dbReference type="Proteomes" id="UP000321523">
    <property type="component" value="Unassembled WGS sequence"/>
</dbReference>
<keyword evidence="2" id="KW-1185">Reference proteome</keyword>
<sequence>MSAKAGPTPSAAGAKVLQGRGCTARIGISARSSRLSMQRTVVKLSYHPVDGVRGLVCYAAHGGLDKDGNEQEPVVGYSETEDAVDGHAVTAAWASANDPRYFHMIVSPENGDRIADTRAMIRAGMEQLQKDWGTHVEWIAYQHDRDQDGAGRHVHFLMRGVDCNGDELLIAPSYVRDGLIYRWSEQVTKELGPRSEREIRAGLEQSARLREHKLEKDRLVEQAVELGVMTRKQASTINRQYVKSGQNGKEQLTQQVRNAIDRQRSQEPEMTP</sequence>
<proteinExistence type="predicted"/>
<comment type="caution">
    <text evidence="1">The sequence shown here is derived from an EMBL/GenBank/DDBJ whole genome shotgun (WGS) entry which is preliminary data.</text>
</comment>
<protein>
    <recommendedName>
        <fullName evidence="3">MobA/MobL protein domain-containing protein</fullName>
    </recommendedName>
</protein>
<dbReference type="EMBL" id="BJYZ01000051">
    <property type="protein sequence ID" value="GEO42828.1"/>
    <property type="molecule type" value="Genomic_DNA"/>
</dbReference>
<evidence type="ECO:0008006" key="3">
    <source>
        <dbReference type="Google" id="ProtNLM"/>
    </source>
</evidence>
<accession>A0A512E270</accession>
<evidence type="ECO:0000313" key="1">
    <source>
        <dbReference type="EMBL" id="GEO42828.1"/>
    </source>
</evidence>